<dbReference type="GO" id="GO:0070063">
    <property type="term" value="F:RNA polymerase binding"/>
    <property type="evidence" value="ECO:0007669"/>
    <property type="project" value="InterPro"/>
</dbReference>
<accession>A0A1E7U8T6</accession>
<evidence type="ECO:0000313" key="1">
    <source>
        <dbReference type="EMBL" id="ATA55057.1"/>
    </source>
</evidence>
<dbReference type="GO" id="GO:0006354">
    <property type="term" value="P:DNA-templated transcription elongation"/>
    <property type="evidence" value="ECO:0007669"/>
    <property type="project" value="TreeGrafter"/>
</dbReference>
<dbReference type="GO" id="GO:0003677">
    <property type="term" value="F:DNA binding"/>
    <property type="evidence" value="ECO:0007669"/>
    <property type="project" value="InterPro"/>
</dbReference>
<keyword evidence="1" id="KW-0251">Elongation factor</keyword>
<dbReference type="OrthoDB" id="192847at2"/>
<reference evidence="1 2" key="1">
    <citation type="submission" date="2017-09" db="EMBL/GenBank/DDBJ databases">
        <title>The diverse metabolic capabilities of V. boronicumulans make it an excellent choice for continued studies on novel biodegradation.</title>
        <authorList>
            <person name="Sun S."/>
        </authorList>
    </citation>
    <scope>NUCLEOTIDE SEQUENCE [LARGE SCALE GENOMIC DNA]</scope>
    <source>
        <strain evidence="1 2">J1</strain>
    </source>
</reference>
<dbReference type="InterPro" id="IPR036953">
    <property type="entry name" value="GreA/GreB_C_sf"/>
</dbReference>
<dbReference type="GO" id="GO:0032784">
    <property type="term" value="P:regulation of DNA-templated transcription elongation"/>
    <property type="evidence" value="ECO:0007669"/>
    <property type="project" value="InterPro"/>
</dbReference>
<sequence>MLSTVHGERTLTELDYVRLSKFADTPLPPALVDLLDTADILPSREMPSDIVTMYTQVEIEDLPAGQRQKIVICYPADANPTTGFISVFSPVGIGLLGQKTGAVARWKTPGGGEHSARVIAVLFQPEASGDYTT</sequence>
<dbReference type="GO" id="GO:0003746">
    <property type="term" value="F:translation elongation factor activity"/>
    <property type="evidence" value="ECO:0007669"/>
    <property type="project" value="UniProtKB-KW"/>
</dbReference>
<evidence type="ECO:0000313" key="2">
    <source>
        <dbReference type="Proteomes" id="UP000217154"/>
    </source>
</evidence>
<organism evidence="1 2">
    <name type="scientific">Variovorax boronicumulans</name>
    <dbReference type="NCBI Taxonomy" id="436515"/>
    <lineage>
        <taxon>Bacteria</taxon>
        <taxon>Pseudomonadati</taxon>
        <taxon>Pseudomonadota</taxon>
        <taxon>Betaproteobacteria</taxon>
        <taxon>Burkholderiales</taxon>
        <taxon>Comamonadaceae</taxon>
        <taxon>Variovorax</taxon>
    </lineage>
</organism>
<keyword evidence="1" id="KW-0648">Protein biosynthesis</keyword>
<dbReference type="AlphaFoldDB" id="A0A1E7U8T6"/>
<dbReference type="SUPFAM" id="SSF54534">
    <property type="entry name" value="FKBP-like"/>
    <property type="match status" value="1"/>
</dbReference>
<protein>
    <submittedName>
        <fullName evidence="1">Transcription elongation factor GreAB</fullName>
    </submittedName>
</protein>
<dbReference type="Proteomes" id="UP000217154">
    <property type="component" value="Chromosome"/>
</dbReference>
<gene>
    <name evidence="1" type="ORF">CKY39_18945</name>
</gene>
<name>A0A1E7U8T6_9BURK</name>
<dbReference type="STRING" id="436515.GCA_001752345_03493"/>
<dbReference type="EMBL" id="CP023284">
    <property type="protein sequence ID" value="ATA55057.1"/>
    <property type="molecule type" value="Genomic_DNA"/>
</dbReference>
<dbReference type="InterPro" id="IPR001437">
    <property type="entry name" value="Tscrpt_elong_fac_GreA/B_C"/>
</dbReference>
<dbReference type="PANTHER" id="PTHR30437">
    <property type="entry name" value="TRANSCRIPTION ELONGATION FACTOR GREA"/>
    <property type="match status" value="1"/>
</dbReference>
<dbReference type="Pfam" id="PF01272">
    <property type="entry name" value="GreA_GreB"/>
    <property type="match status" value="1"/>
</dbReference>
<dbReference type="KEGG" id="vbo:CKY39_18945"/>
<proteinExistence type="predicted"/>
<dbReference type="PANTHER" id="PTHR30437:SF5">
    <property type="entry name" value="REGULATOR OF NUCLEOSIDE DIPHOSPHATE KINASE"/>
    <property type="match status" value="1"/>
</dbReference>
<dbReference type="InterPro" id="IPR023459">
    <property type="entry name" value="Tscrpt_elong_fac_GreA/B_fam"/>
</dbReference>
<dbReference type="Gene3D" id="3.10.50.30">
    <property type="entry name" value="Transcription elongation factor, GreA/GreB, C-terminal domain"/>
    <property type="match status" value="1"/>
</dbReference>
<dbReference type="GeneID" id="82268054"/>
<dbReference type="RefSeq" id="WP_062472433.1">
    <property type="nucleotide sequence ID" value="NZ_BKDH01000001.1"/>
</dbReference>